<evidence type="ECO:0000256" key="3">
    <source>
        <dbReference type="PIRNR" id="PIRNR005751"/>
    </source>
</evidence>
<dbReference type="InterPro" id="IPR000182">
    <property type="entry name" value="GNAT_dom"/>
</dbReference>
<dbReference type="InterPro" id="IPR014729">
    <property type="entry name" value="Rossmann-like_a/b/a_fold"/>
</dbReference>
<evidence type="ECO:0000313" key="5">
    <source>
        <dbReference type="EMBL" id="MEQ2424208.1"/>
    </source>
</evidence>
<keyword evidence="1 3" id="KW-0547">Nucleotide-binding</keyword>
<comment type="catalytic activity">
    <reaction evidence="3">
        <text>holo-[citrate lyase ACP] + acetate + ATP = acetyl-[citrate lyase ACP] + AMP + diphosphate</text>
        <dbReference type="Rhea" id="RHEA:23788"/>
        <dbReference type="Rhea" id="RHEA-COMP:10158"/>
        <dbReference type="Rhea" id="RHEA-COMP:13710"/>
        <dbReference type="ChEBI" id="CHEBI:30089"/>
        <dbReference type="ChEBI" id="CHEBI:30616"/>
        <dbReference type="ChEBI" id="CHEBI:33019"/>
        <dbReference type="ChEBI" id="CHEBI:82683"/>
        <dbReference type="ChEBI" id="CHEBI:137976"/>
        <dbReference type="ChEBI" id="CHEBI:456215"/>
        <dbReference type="EC" id="6.2.1.22"/>
    </reaction>
</comment>
<dbReference type="Gene3D" id="3.40.50.620">
    <property type="entry name" value="HUPs"/>
    <property type="match status" value="1"/>
</dbReference>
<feature type="domain" description="N-acetyltransferase" evidence="4">
    <location>
        <begin position="1"/>
        <end position="139"/>
    </location>
</feature>
<proteinExistence type="predicted"/>
<comment type="function">
    <text evidence="3">Acetylation of prosthetic group (2-(5''-phosphoribosyl)-3'-dephosphocoenzyme-A) of the gamma subunit of citrate lyase.</text>
</comment>
<dbReference type="InterPro" id="IPR013166">
    <property type="entry name" value="Citrate_lyase_ligase_C"/>
</dbReference>
<reference evidence="5 6" key="1">
    <citation type="submission" date="2024-03" db="EMBL/GenBank/DDBJ databases">
        <title>Human intestinal bacterial collection.</title>
        <authorList>
            <person name="Pauvert C."/>
            <person name="Hitch T.C.A."/>
            <person name="Clavel T."/>
        </authorList>
    </citation>
    <scope>NUCLEOTIDE SEQUENCE [LARGE SCALE GENOMIC DNA]</scope>
    <source>
        <strain evidence="5 6">CLA-SR-H021</strain>
    </source>
</reference>
<dbReference type="SUPFAM" id="SSF55729">
    <property type="entry name" value="Acyl-CoA N-acyltransferases (Nat)"/>
    <property type="match status" value="1"/>
</dbReference>
<keyword evidence="3 5" id="KW-0436">Ligase</keyword>
<dbReference type="NCBIfam" id="TIGR00124">
    <property type="entry name" value="cit_ly_ligase"/>
    <property type="match status" value="1"/>
</dbReference>
<keyword evidence="2 3" id="KW-0067">ATP-binding</keyword>
<evidence type="ECO:0000256" key="2">
    <source>
        <dbReference type="ARBA" id="ARBA00022840"/>
    </source>
</evidence>
<dbReference type="EMBL" id="JBBMFM010000010">
    <property type="protein sequence ID" value="MEQ2424208.1"/>
    <property type="molecule type" value="Genomic_DNA"/>
</dbReference>
<dbReference type="RefSeq" id="WP_008719110.1">
    <property type="nucleotide sequence ID" value="NZ_JBBMFM010000010.1"/>
</dbReference>
<comment type="caution">
    <text evidence="5">The sequence shown here is derived from an EMBL/GenBank/DDBJ whole genome shotgun (WGS) entry which is preliminary data.</text>
</comment>
<sequence>MDYMVEGISEKDSKMNLAVARLLEQEGIQRDGNLDYTCVILDDLGNPVATGSCFGNTLRCMAVDHRYQGRGLLNLLIRHLTGYQISRGNTHLFIYTKIREARFFQDLGFYEIANVDGMVTFLENRKNGFSKYLDSLKRESHDVGALGTQAGAVVMNANPFTMGHLFLVEEAAKKCDILHIFVVSEDCSMFPFSVRQDLVKKGTAHLKNVICHASGPYMISQGTFPSYFLKEEAVVCEAHAKLDIAIFERIAGELGVTNRFVGEEKKSTVTAMYNRVMLEQLNKAGIKAEEIPRKKINEEVISASRVRQWIHDGQLERVCPFVPKPTWEYLCSEEARPVLEAIQKARDVIHY</sequence>
<dbReference type="InterPro" id="IPR016181">
    <property type="entry name" value="Acyl_CoA_acyltransferase"/>
</dbReference>
<dbReference type="Gene3D" id="3.40.630.30">
    <property type="match status" value="1"/>
</dbReference>
<dbReference type="NCBIfam" id="TIGR00125">
    <property type="entry name" value="cyt_tran_rel"/>
    <property type="match status" value="1"/>
</dbReference>
<dbReference type="InterPro" id="IPR005216">
    <property type="entry name" value="Citrate_lyase_ligase"/>
</dbReference>
<dbReference type="Proteomes" id="UP001454086">
    <property type="component" value="Unassembled WGS sequence"/>
</dbReference>
<dbReference type="GO" id="GO:0008771">
    <property type="term" value="F:[citrate (pro-3S)-lyase] ligase activity"/>
    <property type="evidence" value="ECO:0007669"/>
    <property type="project" value="UniProtKB-EC"/>
</dbReference>
<evidence type="ECO:0000256" key="1">
    <source>
        <dbReference type="ARBA" id="ARBA00022741"/>
    </source>
</evidence>
<dbReference type="EC" id="6.2.1.22" evidence="3"/>
<dbReference type="InterPro" id="IPR004821">
    <property type="entry name" value="Cyt_trans-like"/>
</dbReference>
<accession>A0ABV1D1D8</accession>
<dbReference type="PANTHER" id="PTHR40599:SF1">
    <property type="entry name" value="[CITRATE [PRO-3S]-LYASE] LIGASE"/>
    <property type="match status" value="1"/>
</dbReference>
<dbReference type="PROSITE" id="PS51186">
    <property type="entry name" value="GNAT"/>
    <property type="match status" value="1"/>
</dbReference>
<evidence type="ECO:0000313" key="6">
    <source>
        <dbReference type="Proteomes" id="UP001454086"/>
    </source>
</evidence>
<evidence type="ECO:0000259" key="4">
    <source>
        <dbReference type="PROSITE" id="PS51186"/>
    </source>
</evidence>
<name>A0ABV1D1D8_9FIRM</name>
<gene>
    <name evidence="5" type="primary">citC</name>
    <name evidence="5" type="ORF">WMQ36_04425</name>
</gene>
<dbReference type="SUPFAM" id="SSF52374">
    <property type="entry name" value="Nucleotidylyl transferase"/>
    <property type="match status" value="1"/>
</dbReference>
<keyword evidence="6" id="KW-1185">Reference proteome</keyword>
<protein>
    <recommendedName>
        <fullName evidence="3">[Citrate [pro-3S]-lyase] ligase</fullName>
        <ecNumber evidence="3">6.2.1.22</ecNumber>
    </recommendedName>
</protein>
<organism evidence="5 6">
    <name type="scientific">Enterocloster hominis</name>
    <name type="common">ex Hitch et al. 2024</name>
    <dbReference type="NCBI Taxonomy" id="1917870"/>
    <lineage>
        <taxon>Bacteria</taxon>
        <taxon>Bacillati</taxon>
        <taxon>Bacillota</taxon>
        <taxon>Clostridia</taxon>
        <taxon>Lachnospirales</taxon>
        <taxon>Lachnospiraceae</taxon>
        <taxon>Enterocloster</taxon>
    </lineage>
</organism>
<dbReference type="Pfam" id="PF08218">
    <property type="entry name" value="Citrate_ly_lig"/>
    <property type="match status" value="1"/>
</dbReference>
<dbReference type="SMART" id="SM00764">
    <property type="entry name" value="Citrate_ly_lig"/>
    <property type="match status" value="1"/>
</dbReference>
<dbReference type="PANTHER" id="PTHR40599">
    <property type="entry name" value="[CITRATE [PRO-3S]-LYASE] LIGASE"/>
    <property type="match status" value="1"/>
</dbReference>
<dbReference type="PIRSF" id="PIRSF005751">
    <property type="entry name" value="Acet_citr_lig"/>
    <property type="match status" value="1"/>
</dbReference>